<evidence type="ECO:0000313" key="3">
    <source>
        <dbReference type="Proteomes" id="UP000000343"/>
    </source>
</evidence>
<dbReference type="eggNOG" id="ENOG50349E0">
    <property type="taxonomic scope" value="Bacteria"/>
</dbReference>
<proteinExistence type="predicted"/>
<gene>
    <name evidence="2" type="ordered locus">AciX9_3719</name>
</gene>
<dbReference type="PaxDb" id="1198114-AciX9_3719"/>
<accession>E8WVW1</accession>
<dbReference type="HOGENOM" id="CLU_1406226_0_0_0"/>
<dbReference type="Proteomes" id="UP000000343">
    <property type="component" value="Chromosome"/>
</dbReference>
<reference evidence="3" key="1">
    <citation type="submission" date="2011-01" db="EMBL/GenBank/DDBJ databases">
        <title>Complete sequence of chromosome of Acidobacterium sp. MP5ACTX9.</title>
        <authorList>
            <consortium name="US DOE Joint Genome Institute"/>
            <person name="Lucas S."/>
            <person name="Copeland A."/>
            <person name="Lapidus A."/>
            <person name="Cheng J.-F."/>
            <person name="Goodwin L."/>
            <person name="Pitluck S."/>
            <person name="Teshima H."/>
            <person name="Detter J.C."/>
            <person name="Han C."/>
            <person name="Tapia R."/>
            <person name="Land M."/>
            <person name="Hauser L."/>
            <person name="Kyrpides N."/>
            <person name="Ivanova N."/>
            <person name="Ovchinnikova G."/>
            <person name="Pagani I."/>
            <person name="Rawat S.R."/>
            <person name="Mannisto M."/>
            <person name="Haggblom M.M."/>
            <person name="Woyke T."/>
        </authorList>
    </citation>
    <scope>NUCLEOTIDE SEQUENCE [LARGE SCALE GENOMIC DNA]</scope>
    <source>
        <strain evidence="3">MP5ACTX9</strain>
    </source>
</reference>
<dbReference type="KEGG" id="acm:AciX9_3719"/>
<feature type="signal peptide" evidence="1">
    <location>
        <begin position="1"/>
        <end position="17"/>
    </location>
</feature>
<sequence length="188" mass="20434">MKIFLALALACSASLQAQSIPEEAPIAPAVTAFEAALVGRWSGVLEYRDYQTNGRTKLPTWSSISLSHTGLTWQYTYDDGPNKQVVENLAVTVTPASYKVVNTDKPADATTSSVAGLDALKNGRGTLVLTGTIQENNHPVEARTTLTLRRNLLEIVKETRAAGEEFKFRDGYTLTRLTPLYEAPPAAH</sequence>
<keyword evidence="1" id="KW-0732">Signal</keyword>
<organism evidence="3">
    <name type="scientific">Granulicella tundricola (strain ATCC BAA-1859 / DSM 23138 / MP5ACTX9)</name>
    <dbReference type="NCBI Taxonomy" id="1198114"/>
    <lineage>
        <taxon>Bacteria</taxon>
        <taxon>Pseudomonadati</taxon>
        <taxon>Acidobacteriota</taxon>
        <taxon>Terriglobia</taxon>
        <taxon>Terriglobales</taxon>
        <taxon>Acidobacteriaceae</taxon>
        <taxon>Granulicella</taxon>
    </lineage>
</organism>
<dbReference type="RefSeq" id="WP_013582029.1">
    <property type="nucleotide sequence ID" value="NC_015064.1"/>
</dbReference>
<feature type="chain" id="PRO_5003233415" description="THAP4-like heme-binding beta-barrel domain-containing protein" evidence="1">
    <location>
        <begin position="18"/>
        <end position="188"/>
    </location>
</feature>
<dbReference type="STRING" id="1198114.AciX9_3719"/>
<dbReference type="EMBL" id="CP002480">
    <property type="protein sequence ID" value="ADW70720.1"/>
    <property type="molecule type" value="Genomic_DNA"/>
</dbReference>
<evidence type="ECO:0008006" key="4">
    <source>
        <dbReference type="Google" id="ProtNLM"/>
    </source>
</evidence>
<protein>
    <recommendedName>
        <fullName evidence="4">THAP4-like heme-binding beta-barrel domain-containing protein</fullName>
    </recommendedName>
</protein>
<dbReference type="OrthoDB" id="7629150at2"/>
<name>E8WVW1_GRATM</name>
<evidence type="ECO:0000313" key="2">
    <source>
        <dbReference type="EMBL" id="ADW70720.1"/>
    </source>
</evidence>
<keyword evidence="3" id="KW-1185">Reference proteome</keyword>
<evidence type="ECO:0000256" key="1">
    <source>
        <dbReference type="SAM" id="SignalP"/>
    </source>
</evidence>
<dbReference type="AlphaFoldDB" id="E8WVW1"/>